<evidence type="ECO:0000256" key="2">
    <source>
        <dbReference type="ARBA" id="ARBA00022741"/>
    </source>
</evidence>
<feature type="binding site" evidence="5">
    <location>
        <position position="42"/>
    </location>
    <ligand>
        <name>ATP</name>
        <dbReference type="ChEBI" id="CHEBI:30616"/>
    </ligand>
</feature>
<dbReference type="Gene3D" id="2.120.10.60">
    <property type="entry name" value="Tricorn protease N-terminal domain"/>
    <property type="match status" value="1"/>
</dbReference>
<organism evidence="8 9">
    <name type="scientific">Saltatorellus ferox</name>
    <dbReference type="NCBI Taxonomy" id="2528018"/>
    <lineage>
        <taxon>Bacteria</taxon>
        <taxon>Pseudomonadati</taxon>
        <taxon>Planctomycetota</taxon>
        <taxon>Planctomycetia</taxon>
        <taxon>Planctomycetia incertae sedis</taxon>
        <taxon>Saltatorellus</taxon>
    </lineage>
</organism>
<dbReference type="InterPro" id="IPR011042">
    <property type="entry name" value="6-blade_b-propeller_TolB-like"/>
</dbReference>
<accession>A0A518F0Y0</accession>
<dbReference type="OrthoDB" id="500858at2"/>
<evidence type="ECO:0000256" key="3">
    <source>
        <dbReference type="ARBA" id="ARBA00022777"/>
    </source>
</evidence>
<keyword evidence="1 8" id="KW-0808">Transferase</keyword>
<feature type="compositionally biased region" description="Gly residues" evidence="6">
    <location>
        <begin position="274"/>
        <end position="288"/>
    </location>
</feature>
<dbReference type="SMART" id="SM00220">
    <property type="entry name" value="S_TKc"/>
    <property type="match status" value="1"/>
</dbReference>
<evidence type="ECO:0000256" key="5">
    <source>
        <dbReference type="PROSITE-ProRule" id="PRU10141"/>
    </source>
</evidence>
<dbReference type="Gene3D" id="3.30.200.20">
    <property type="entry name" value="Phosphorylase Kinase, domain 1"/>
    <property type="match status" value="1"/>
</dbReference>
<keyword evidence="2 5" id="KW-0547">Nucleotide-binding</keyword>
<keyword evidence="4 5" id="KW-0067">ATP-binding</keyword>
<reference evidence="8 9" key="1">
    <citation type="submission" date="2019-02" db="EMBL/GenBank/DDBJ databases">
        <title>Deep-cultivation of Planctomycetes and their phenomic and genomic characterization uncovers novel biology.</title>
        <authorList>
            <person name="Wiegand S."/>
            <person name="Jogler M."/>
            <person name="Boedeker C."/>
            <person name="Pinto D."/>
            <person name="Vollmers J."/>
            <person name="Rivas-Marin E."/>
            <person name="Kohn T."/>
            <person name="Peeters S.H."/>
            <person name="Heuer A."/>
            <person name="Rast P."/>
            <person name="Oberbeckmann S."/>
            <person name="Bunk B."/>
            <person name="Jeske O."/>
            <person name="Meyerdierks A."/>
            <person name="Storesund J.E."/>
            <person name="Kallscheuer N."/>
            <person name="Luecker S."/>
            <person name="Lage O.M."/>
            <person name="Pohl T."/>
            <person name="Merkel B.J."/>
            <person name="Hornburger P."/>
            <person name="Mueller R.-W."/>
            <person name="Bruemmer F."/>
            <person name="Labrenz M."/>
            <person name="Spormann A.M."/>
            <person name="Op den Camp H."/>
            <person name="Overmann J."/>
            <person name="Amann R."/>
            <person name="Jetten M.S.M."/>
            <person name="Mascher T."/>
            <person name="Medema M.H."/>
            <person name="Devos D.P."/>
            <person name="Kaster A.-K."/>
            <person name="Ovreas L."/>
            <person name="Rohde M."/>
            <person name="Galperin M.Y."/>
            <person name="Jogler C."/>
        </authorList>
    </citation>
    <scope>NUCLEOTIDE SEQUENCE [LARGE SCALE GENOMIC DNA]</scope>
    <source>
        <strain evidence="8 9">Poly30</strain>
    </source>
</reference>
<feature type="region of interest" description="Disordered" evidence="6">
    <location>
        <begin position="267"/>
        <end position="295"/>
    </location>
</feature>
<dbReference type="PROSITE" id="PS50011">
    <property type="entry name" value="PROTEIN_KINASE_DOM"/>
    <property type="match status" value="1"/>
</dbReference>
<dbReference type="InterPro" id="IPR000719">
    <property type="entry name" value="Prot_kinase_dom"/>
</dbReference>
<evidence type="ECO:0000259" key="7">
    <source>
        <dbReference type="PROSITE" id="PS50011"/>
    </source>
</evidence>
<dbReference type="SUPFAM" id="SSF56112">
    <property type="entry name" value="Protein kinase-like (PK-like)"/>
    <property type="match status" value="1"/>
</dbReference>
<evidence type="ECO:0000313" key="9">
    <source>
        <dbReference type="Proteomes" id="UP000320390"/>
    </source>
</evidence>
<dbReference type="GO" id="GO:0004674">
    <property type="term" value="F:protein serine/threonine kinase activity"/>
    <property type="evidence" value="ECO:0007669"/>
    <property type="project" value="UniProtKB-EC"/>
</dbReference>
<dbReference type="Pfam" id="PF07676">
    <property type="entry name" value="PD40"/>
    <property type="match status" value="2"/>
</dbReference>
<dbReference type="InterPro" id="IPR011659">
    <property type="entry name" value="WD40"/>
</dbReference>
<dbReference type="PANTHER" id="PTHR43289">
    <property type="entry name" value="MITOGEN-ACTIVATED PROTEIN KINASE KINASE KINASE 20-RELATED"/>
    <property type="match status" value="1"/>
</dbReference>
<dbReference type="InterPro" id="IPR017441">
    <property type="entry name" value="Protein_kinase_ATP_BS"/>
</dbReference>
<dbReference type="CDD" id="cd14014">
    <property type="entry name" value="STKc_PknB_like"/>
    <property type="match status" value="1"/>
</dbReference>
<dbReference type="AlphaFoldDB" id="A0A518F0Y0"/>
<dbReference type="EMBL" id="CP036434">
    <property type="protein sequence ID" value="QDV09979.1"/>
    <property type="molecule type" value="Genomic_DNA"/>
</dbReference>
<proteinExistence type="predicted"/>
<feature type="domain" description="Protein kinase" evidence="7">
    <location>
        <begin position="13"/>
        <end position="264"/>
    </location>
</feature>
<evidence type="ECO:0000256" key="1">
    <source>
        <dbReference type="ARBA" id="ARBA00022679"/>
    </source>
</evidence>
<protein>
    <submittedName>
        <fullName evidence="8">Serine/threonine-protein kinase PknB</fullName>
        <ecNumber evidence="8">2.7.11.1</ecNumber>
    </submittedName>
</protein>
<name>A0A518F0Y0_9BACT</name>
<dbReference type="Gene3D" id="2.120.10.30">
    <property type="entry name" value="TolB, C-terminal domain"/>
    <property type="match status" value="2"/>
</dbReference>
<dbReference type="PANTHER" id="PTHR43289:SF34">
    <property type="entry name" value="SERINE_THREONINE-PROTEIN KINASE YBDM-RELATED"/>
    <property type="match status" value="1"/>
</dbReference>
<dbReference type="InterPro" id="IPR008271">
    <property type="entry name" value="Ser/Thr_kinase_AS"/>
</dbReference>
<dbReference type="GO" id="GO:0005524">
    <property type="term" value="F:ATP binding"/>
    <property type="evidence" value="ECO:0007669"/>
    <property type="project" value="UniProtKB-UniRule"/>
</dbReference>
<dbReference type="Gene3D" id="1.10.510.10">
    <property type="entry name" value="Transferase(Phosphotransferase) domain 1"/>
    <property type="match status" value="1"/>
</dbReference>
<dbReference type="SUPFAM" id="SSF69304">
    <property type="entry name" value="Tricorn protease N-terminal domain"/>
    <property type="match status" value="1"/>
</dbReference>
<dbReference type="InterPro" id="IPR011009">
    <property type="entry name" value="Kinase-like_dom_sf"/>
</dbReference>
<keyword evidence="9" id="KW-1185">Reference proteome</keyword>
<evidence type="ECO:0000256" key="4">
    <source>
        <dbReference type="ARBA" id="ARBA00022840"/>
    </source>
</evidence>
<dbReference type="PROSITE" id="PS00107">
    <property type="entry name" value="PROTEIN_KINASE_ATP"/>
    <property type="match status" value="1"/>
</dbReference>
<dbReference type="PROSITE" id="PS00108">
    <property type="entry name" value="PROTEIN_KINASE_ST"/>
    <property type="match status" value="1"/>
</dbReference>
<gene>
    <name evidence="8" type="primary">pknB_25</name>
    <name evidence="8" type="ORF">Poly30_55400</name>
</gene>
<keyword evidence="3 8" id="KW-0418">Kinase</keyword>
<dbReference type="Proteomes" id="UP000320390">
    <property type="component" value="Chromosome"/>
</dbReference>
<dbReference type="Pfam" id="PF00069">
    <property type="entry name" value="Pkinase"/>
    <property type="match status" value="1"/>
</dbReference>
<sequence>MLGAMEGTRVAHYEILSRLGRGGMGEVWLARDTRLEREVALKFLHRSGGLDEEAEERLLREARAASALDHSGILTIHAIESFEGRSFVVMERLRGATMDLACQGKSTADIVRLVEEVADALAVAHAHGIVHRDIKPSNLFVDERGRAVVMDFGLARVQGTSQLTEPGAAVGTLGYTAPEQLVGGEVDGRADVFSVGVVLYELLSGQRAFDRGQGLAAVIHDVLESEPPPMEGADPALEAIVRRAIAKSPTARYAGAAELRDELGAWRGARPSGAGSGAGAGSGSGSGERGATRRAGASPNAVGLAVLGLVAAGIAIWALLSRTGTDAPDSTAGTGDNVVWEQRPVQLFAARPESPALSPDGRTIAYTAEVDGVSQLFVSDVEDPSPKKITSFEDGAFHPLWVEGGSALVFERGVSVGLYAPTGKALYYVPAIAGEPRLLVESGKNASASAGSEVIYERAGGLRSLRLDTREDAAVSLPPSIRSGIFDLHAALSPDGARFAYVRGLLGPLGTIELVDRATGVGRVIVEQRAIHRDLTFTPDGRRLLFSSDVGGAVNLWSLDLESGGRVQLTNGAGDDLAPSAADGKIVYQNRRDDHEVVLLDPATGEQRVLYSSRRSIQGVRFDAEGKRVLFTSDVGRAADVFVIGVEGGTPRRVTDGDLELRLFPRWIDERHVLAYLDSPERTGLVEIDIETGAEIMRLEGWTMESDPFAEVSPDGKRLSVFRRSTGRTHVFDRANGPAGSLQVEGVQGRFSRDGRWIVLEAGGVFLVYDLMNPASGPVPLPRRAIQPFFGPDDPETGALTLLWREGGAQATSPDIVRASLRDDRTMGPVEPLVTGLRDVPVTVNSMDMAPDGRIVLVRFIERSSEIWMLEPR</sequence>
<dbReference type="EC" id="2.7.11.1" evidence="8"/>
<evidence type="ECO:0000256" key="6">
    <source>
        <dbReference type="SAM" id="MobiDB-lite"/>
    </source>
</evidence>
<dbReference type="SUPFAM" id="SSF82171">
    <property type="entry name" value="DPP6 N-terminal domain-like"/>
    <property type="match status" value="1"/>
</dbReference>
<evidence type="ECO:0000313" key="8">
    <source>
        <dbReference type="EMBL" id="QDV09979.1"/>
    </source>
</evidence>